<dbReference type="Gene3D" id="3.30.1490.20">
    <property type="entry name" value="ATP-grasp fold, A domain"/>
    <property type="match status" value="1"/>
</dbReference>
<evidence type="ECO:0000256" key="4">
    <source>
        <dbReference type="PROSITE-ProRule" id="PRU00409"/>
    </source>
</evidence>
<dbReference type="SUPFAM" id="SSF56059">
    <property type="entry name" value="Glutathione synthetase ATP-binding domain-like"/>
    <property type="match status" value="1"/>
</dbReference>
<dbReference type="Gene3D" id="3.30.470.20">
    <property type="entry name" value="ATP-grasp fold, B domain"/>
    <property type="match status" value="1"/>
</dbReference>
<evidence type="ECO:0000256" key="1">
    <source>
        <dbReference type="ARBA" id="ARBA00022598"/>
    </source>
</evidence>
<dbReference type="InterPro" id="IPR013815">
    <property type="entry name" value="ATP_grasp_subdomain_1"/>
</dbReference>
<dbReference type="GO" id="GO:0016874">
    <property type="term" value="F:ligase activity"/>
    <property type="evidence" value="ECO:0007669"/>
    <property type="project" value="UniProtKB-KW"/>
</dbReference>
<dbReference type="GO" id="GO:0005524">
    <property type="term" value="F:ATP binding"/>
    <property type="evidence" value="ECO:0007669"/>
    <property type="project" value="UniProtKB-UniRule"/>
</dbReference>
<dbReference type="GO" id="GO:0046872">
    <property type="term" value="F:metal ion binding"/>
    <property type="evidence" value="ECO:0007669"/>
    <property type="project" value="InterPro"/>
</dbReference>
<dbReference type="InterPro" id="IPR052032">
    <property type="entry name" value="ATP-dep_AA_Ligase"/>
</dbReference>
<protein>
    <recommendedName>
        <fullName evidence="5">ATP-grasp domain-containing protein</fullName>
    </recommendedName>
</protein>
<dbReference type="AlphaFoldDB" id="A0A0D0KVG6"/>
<proteinExistence type="predicted"/>
<dbReference type="Gene3D" id="3.40.50.20">
    <property type="match status" value="1"/>
</dbReference>
<dbReference type="PANTHER" id="PTHR43585:SF2">
    <property type="entry name" value="ATP-GRASP ENZYME FSQD"/>
    <property type="match status" value="1"/>
</dbReference>
<accession>A0A0D0KVG6</accession>
<evidence type="ECO:0000256" key="3">
    <source>
        <dbReference type="ARBA" id="ARBA00022840"/>
    </source>
</evidence>
<keyword evidence="1" id="KW-0436">Ligase</keyword>
<dbReference type="InterPro" id="IPR011761">
    <property type="entry name" value="ATP-grasp"/>
</dbReference>
<reference evidence="6 7" key="1">
    <citation type="submission" date="2014-12" db="EMBL/GenBank/DDBJ databases">
        <title>16Stimator: statistical estimation of ribosomal gene copy numbers from draft genome assemblies.</title>
        <authorList>
            <person name="Perisin M.A."/>
            <person name="Vetter M."/>
            <person name="Gilbert J.A."/>
            <person name="Bergelson J."/>
        </authorList>
    </citation>
    <scope>NUCLEOTIDE SEQUENCE [LARGE SCALE GENOMIC DNA]</scope>
    <source>
        <strain evidence="6 7">MEJ076</strain>
    </source>
</reference>
<dbReference type="Pfam" id="PF02655">
    <property type="entry name" value="ATP-grasp_3"/>
    <property type="match status" value="1"/>
</dbReference>
<keyword evidence="2 4" id="KW-0547">Nucleotide-binding</keyword>
<evidence type="ECO:0000259" key="5">
    <source>
        <dbReference type="PROSITE" id="PS50975"/>
    </source>
</evidence>
<evidence type="ECO:0000256" key="2">
    <source>
        <dbReference type="ARBA" id="ARBA00022741"/>
    </source>
</evidence>
<dbReference type="EMBL" id="JXQV01000015">
    <property type="protein sequence ID" value="KIQ01113.1"/>
    <property type="molecule type" value="Genomic_DNA"/>
</dbReference>
<organism evidence="6 7">
    <name type="scientific">Agrobacterium tumefaciens</name>
    <dbReference type="NCBI Taxonomy" id="358"/>
    <lineage>
        <taxon>Bacteria</taxon>
        <taxon>Pseudomonadati</taxon>
        <taxon>Pseudomonadota</taxon>
        <taxon>Alphaproteobacteria</taxon>
        <taxon>Hyphomicrobiales</taxon>
        <taxon>Rhizobiaceae</taxon>
        <taxon>Rhizobium/Agrobacterium group</taxon>
        <taxon>Agrobacterium</taxon>
        <taxon>Agrobacterium tumefaciens complex</taxon>
    </lineage>
</organism>
<gene>
    <name evidence="6" type="ORF">RU07_16155</name>
</gene>
<comment type="caution">
    <text evidence="6">The sequence shown here is derived from an EMBL/GenBank/DDBJ whole genome shotgun (WGS) entry which is preliminary data.</text>
</comment>
<evidence type="ECO:0000313" key="7">
    <source>
        <dbReference type="Proteomes" id="UP000035017"/>
    </source>
</evidence>
<dbReference type="Proteomes" id="UP000035017">
    <property type="component" value="Unassembled WGS sequence"/>
</dbReference>
<sequence length="324" mass="35543">MTQRKYRILLTSAGTSTALGVIKGLASAPHFEVHTADINPLNMLAVGAFPTASHSTGPLASQRAEYIDFISGLVAEKSIDFIYPIHDEEIRALASADAVALITKLPQSLVSSVDVCTDKLEMGRMCASNGIPSPATFSSQEFTASRFFPAFSKPRRGVGSANVSLVLDESGLKTVPSQTVELVFQEVCEKPEVTVDVLSAHDEIVTVARERIETKAGVSTKCRVWHSFELETLAKEIVRVFGLQGLFCFQVMKRDGRWVVTDINPRPGGATAMTLAVGINLYREYFEIQMSGFDLGRFSALRDRVLVMRESVVTRYYQEHVSQG</sequence>
<dbReference type="PROSITE" id="PS50975">
    <property type="entry name" value="ATP_GRASP"/>
    <property type="match status" value="1"/>
</dbReference>
<feature type="domain" description="ATP-grasp" evidence="5">
    <location>
        <begin position="123"/>
        <end position="290"/>
    </location>
</feature>
<evidence type="ECO:0000313" key="6">
    <source>
        <dbReference type="EMBL" id="KIQ01113.1"/>
    </source>
</evidence>
<keyword evidence="3 4" id="KW-0067">ATP-binding</keyword>
<dbReference type="InterPro" id="IPR003806">
    <property type="entry name" value="ATP-grasp_PylC-type"/>
</dbReference>
<name>A0A0D0KVG6_AGRTU</name>
<dbReference type="PANTHER" id="PTHR43585">
    <property type="entry name" value="FUMIPYRROLE BIOSYNTHESIS PROTEIN C"/>
    <property type="match status" value="1"/>
</dbReference>
<dbReference type="OrthoDB" id="9765608at2"/>